<dbReference type="AlphaFoldDB" id="A0AAV2BFQ4"/>
<proteinExistence type="predicted"/>
<sequence>MTCPLKFKSYTFEYMLKIDEEKQYVDNFGQNINPQDYTYTYFYDKISLASKQINDQLLFRVHHDTYVVGLFQYFVEVARLANFFESKGVVSAPELAVIKMAEVVFECQRVNATRGDPLTFYKKLDECARKLLE</sequence>
<accession>A0AAV2BFQ4</accession>
<name>A0AAV2BFQ4_9ARAC</name>
<organism evidence="1 2">
    <name type="scientific">Larinioides sclopetarius</name>
    <dbReference type="NCBI Taxonomy" id="280406"/>
    <lineage>
        <taxon>Eukaryota</taxon>
        <taxon>Metazoa</taxon>
        <taxon>Ecdysozoa</taxon>
        <taxon>Arthropoda</taxon>
        <taxon>Chelicerata</taxon>
        <taxon>Arachnida</taxon>
        <taxon>Araneae</taxon>
        <taxon>Araneomorphae</taxon>
        <taxon>Entelegynae</taxon>
        <taxon>Araneoidea</taxon>
        <taxon>Araneidae</taxon>
        <taxon>Larinioides</taxon>
    </lineage>
</organism>
<evidence type="ECO:0000313" key="1">
    <source>
        <dbReference type="EMBL" id="CAL1294465.1"/>
    </source>
</evidence>
<dbReference type="Proteomes" id="UP001497382">
    <property type="component" value="Unassembled WGS sequence"/>
</dbReference>
<dbReference type="EMBL" id="CAXIEN010000347">
    <property type="protein sequence ID" value="CAL1294465.1"/>
    <property type="molecule type" value="Genomic_DNA"/>
</dbReference>
<protein>
    <submittedName>
        <fullName evidence="1">Uncharacterized protein</fullName>
    </submittedName>
</protein>
<comment type="caution">
    <text evidence="1">The sequence shown here is derived from an EMBL/GenBank/DDBJ whole genome shotgun (WGS) entry which is preliminary data.</text>
</comment>
<keyword evidence="2" id="KW-1185">Reference proteome</keyword>
<reference evidence="1 2" key="1">
    <citation type="submission" date="2024-04" db="EMBL/GenBank/DDBJ databases">
        <authorList>
            <person name="Rising A."/>
            <person name="Reimegard J."/>
            <person name="Sonavane S."/>
            <person name="Akerstrom W."/>
            <person name="Nylinder S."/>
            <person name="Hedman E."/>
            <person name="Kallberg Y."/>
        </authorList>
    </citation>
    <scope>NUCLEOTIDE SEQUENCE [LARGE SCALE GENOMIC DNA]</scope>
</reference>
<gene>
    <name evidence="1" type="ORF">LARSCL_LOCUS18721</name>
</gene>
<evidence type="ECO:0000313" key="2">
    <source>
        <dbReference type="Proteomes" id="UP001497382"/>
    </source>
</evidence>